<evidence type="ECO:0000256" key="10">
    <source>
        <dbReference type="ARBA" id="ARBA00023299"/>
    </source>
</evidence>
<dbReference type="Proteomes" id="UP000256310">
    <property type="component" value="Unassembled WGS sequence"/>
</dbReference>
<evidence type="ECO:0000256" key="9">
    <source>
        <dbReference type="ARBA" id="ARBA00022842"/>
    </source>
</evidence>
<accession>A0A3D9FE20</accession>
<comment type="catalytic activity">
    <reaction evidence="13">
        <text>O-phospho-D-serine + H2O = D-serine + phosphate</text>
        <dbReference type="Rhea" id="RHEA:24873"/>
        <dbReference type="ChEBI" id="CHEBI:15377"/>
        <dbReference type="ChEBI" id="CHEBI:35247"/>
        <dbReference type="ChEBI" id="CHEBI:43474"/>
        <dbReference type="ChEBI" id="CHEBI:58680"/>
        <dbReference type="EC" id="3.1.3.3"/>
    </reaction>
</comment>
<gene>
    <name evidence="15" type="ORF">DFR46_0844</name>
</gene>
<dbReference type="GO" id="GO:0005737">
    <property type="term" value="C:cytoplasm"/>
    <property type="evidence" value="ECO:0007669"/>
    <property type="project" value="TreeGrafter"/>
</dbReference>
<proteinExistence type="inferred from homology"/>
<dbReference type="PANTHER" id="PTHR43344">
    <property type="entry name" value="PHOSPHOSERINE PHOSPHATASE"/>
    <property type="match status" value="1"/>
</dbReference>
<dbReference type="SFLD" id="SFLDG01136">
    <property type="entry name" value="C1.6:_Phosphoserine_Phosphatas"/>
    <property type="match status" value="1"/>
</dbReference>
<dbReference type="EC" id="3.1.3.3" evidence="4"/>
<evidence type="ECO:0000256" key="1">
    <source>
        <dbReference type="ARBA" id="ARBA00001946"/>
    </source>
</evidence>
<organism evidence="15 16">
    <name type="scientific">Parasphingopyxis lamellibrachiae</name>
    <dbReference type="NCBI Taxonomy" id="680125"/>
    <lineage>
        <taxon>Bacteria</taxon>
        <taxon>Pseudomonadati</taxon>
        <taxon>Pseudomonadota</taxon>
        <taxon>Alphaproteobacteria</taxon>
        <taxon>Sphingomonadales</taxon>
        <taxon>Sphingomonadaceae</taxon>
        <taxon>Parasphingopyxis</taxon>
    </lineage>
</organism>
<keyword evidence="16" id="KW-1185">Reference proteome</keyword>
<keyword evidence="10" id="KW-0718">Serine biosynthesis</keyword>
<dbReference type="InterPro" id="IPR050582">
    <property type="entry name" value="HAD-like_SerB"/>
</dbReference>
<evidence type="ECO:0000256" key="12">
    <source>
        <dbReference type="ARBA" id="ARBA00048138"/>
    </source>
</evidence>
<dbReference type="InterPro" id="IPR023214">
    <property type="entry name" value="HAD_sf"/>
</dbReference>
<dbReference type="InterPro" id="IPR004469">
    <property type="entry name" value="PSP"/>
</dbReference>
<dbReference type="NCBIfam" id="TIGR00338">
    <property type="entry name" value="serB"/>
    <property type="match status" value="1"/>
</dbReference>
<dbReference type="GO" id="GO:0000287">
    <property type="term" value="F:magnesium ion binding"/>
    <property type="evidence" value="ECO:0007669"/>
    <property type="project" value="TreeGrafter"/>
</dbReference>
<evidence type="ECO:0000256" key="8">
    <source>
        <dbReference type="ARBA" id="ARBA00022801"/>
    </source>
</evidence>
<dbReference type="SFLD" id="SFLDG01137">
    <property type="entry name" value="C1.6.1:_Phosphoserine_Phosphat"/>
    <property type="match status" value="1"/>
</dbReference>
<feature type="active site" description="Nucleophile" evidence="14">
    <location>
        <position position="61"/>
    </location>
</feature>
<evidence type="ECO:0000313" key="16">
    <source>
        <dbReference type="Proteomes" id="UP000256310"/>
    </source>
</evidence>
<comment type="cofactor">
    <cofactor evidence="1">
        <name>Mg(2+)</name>
        <dbReference type="ChEBI" id="CHEBI:18420"/>
    </cofactor>
</comment>
<comment type="caution">
    <text evidence="15">The sequence shown here is derived from an EMBL/GenBank/DDBJ whole genome shotgun (WGS) entry which is preliminary data.</text>
</comment>
<evidence type="ECO:0000256" key="13">
    <source>
        <dbReference type="ARBA" id="ARBA00048523"/>
    </source>
</evidence>
<comment type="similarity">
    <text evidence="3">Belongs to the HAD-like hydrolase superfamily. SerB family.</text>
</comment>
<dbReference type="AlphaFoldDB" id="A0A3D9FE20"/>
<dbReference type="NCBIfam" id="TIGR01488">
    <property type="entry name" value="HAD-SF-IB"/>
    <property type="match status" value="1"/>
</dbReference>
<keyword evidence="8" id="KW-0378">Hydrolase</keyword>
<evidence type="ECO:0000313" key="15">
    <source>
        <dbReference type="EMBL" id="RED15837.1"/>
    </source>
</evidence>
<dbReference type="InterPro" id="IPR036412">
    <property type="entry name" value="HAD-like_sf"/>
</dbReference>
<evidence type="ECO:0000256" key="14">
    <source>
        <dbReference type="PIRSR" id="PIRSR604469-1"/>
    </source>
</evidence>
<sequence>MLAEAGAEILGTDWIEPETAADIRFVGDLPGARAALAAWEGRVDTIVQEAAGRAKKLFIADMDSTMITVECLDELADYAGFKPQVSAITERAMRGELDFVAALDERVALLEGMDAEIVTRCHAERVALSPGAVALVRTMKAHGAHTVLISGGFTLFAERVAAEIGFDRAIANQLEISAGSLTGRVLRPIVDSVKKCQVLQEETERLGLAREDTLAIGDGANDLAMVEQAGLGIAYHGKPKLRDAADGRIDHGNLSVLLYAQGYARNDWVEG</sequence>
<dbReference type="Pfam" id="PF12710">
    <property type="entry name" value="HAD"/>
    <property type="match status" value="1"/>
</dbReference>
<evidence type="ECO:0000256" key="6">
    <source>
        <dbReference type="ARBA" id="ARBA00022605"/>
    </source>
</evidence>
<keyword evidence="9" id="KW-0460">Magnesium</keyword>
<keyword evidence="7" id="KW-0479">Metal-binding</keyword>
<evidence type="ECO:0000256" key="7">
    <source>
        <dbReference type="ARBA" id="ARBA00022723"/>
    </source>
</evidence>
<protein>
    <recommendedName>
        <fullName evidence="5">Phosphoserine phosphatase</fullName>
        <ecNumber evidence="4">3.1.3.3</ecNumber>
    </recommendedName>
    <alternativeName>
        <fullName evidence="11">O-phosphoserine phosphohydrolase</fullName>
    </alternativeName>
</protein>
<evidence type="ECO:0000256" key="5">
    <source>
        <dbReference type="ARBA" id="ARBA00015196"/>
    </source>
</evidence>
<dbReference type="PANTHER" id="PTHR43344:SF2">
    <property type="entry name" value="PHOSPHOSERINE PHOSPHATASE"/>
    <property type="match status" value="1"/>
</dbReference>
<evidence type="ECO:0000256" key="2">
    <source>
        <dbReference type="ARBA" id="ARBA00005135"/>
    </source>
</evidence>
<keyword evidence="6" id="KW-0028">Amino-acid biosynthesis</keyword>
<reference evidence="15 16" key="1">
    <citation type="submission" date="2018-07" db="EMBL/GenBank/DDBJ databases">
        <title>Genomic Encyclopedia of Type Strains, Phase IV (KMG-IV): sequencing the most valuable type-strain genomes for metagenomic binning, comparative biology and taxonomic classification.</title>
        <authorList>
            <person name="Goeker M."/>
        </authorList>
    </citation>
    <scope>NUCLEOTIDE SEQUENCE [LARGE SCALE GENOMIC DNA]</scope>
    <source>
        <strain evidence="15 16">DSM 26725</strain>
    </source>
</reference>
<evidence type="ECO:0000256" key="11">
    <source>
        <dbReference type="ARBA" id="ARBA00031693"/>
    </source>
</evidence>
<comment type="pathway">
    <text evidence="2">Amino-acid biosynthesis; L-serine biosynthesis; L-serine from 3-phospho-D-glycerate: step 3/3.</text>
</comment>
<evidence type="ECO:0000256" key="4">
    <source>
        <dbReference type="ARBA" id="ARBA00012640"/>
    </source>
</evidence>
<dbReference type="SUPFAM" id="SSF56784">
    <property type="entry name" value="HAD-like"/>
    <property type="match status" value="1"/>
</dbReference>
<dbReference type="SFLD" id="SFLDS00003">
    <property type="entry name" value="Haloacid_Dehalogenase"/>
    <property type="match status" value="1"/>
</dbReference>
<dbReference type="Gene3D" id="3.40.50.1000">
    <property type="entry name" value="HAD superfamily/HAD-like"/>
    <property type="match status" value="1"/>
</dbReference>
<dbReference type="GO" id="GO:0036424">
    <property type="term" value="F:L-phosphoserine phosphatase activity"/>
    <property type="evidence" value="ECO:0007669"/>
    <property type="project" value="InterPro"/>
</dbReference>
<dbReference type="EMBL" id="QRDP01000004">
    <property type="protein sequence ID" value="RED15837.1"/>
    <property type="molecule type" value="Genomic_DNA"/>
</dbReference>
<comment type="catalytic activity">
    <reaction evidence="12">
        <text>O-phospho-L-serine + H2O = L-serine + phosphate</text>
        <dbReference type="Rhea" id="RHEA:21208"/>
        <dbReference type="ChEBI" id="CHEBI:15377"/>
        <dbReference type="ChEBI" id="CHEBI:33384"/>
        <dbReference type="ChEBI" id="CHEBI:43474"/>
        <dbReference type="ChEBI" id="CHEBI:57524"/>
        <dbReference type="EC" id="3.1.3.3"/>
    </reaction>
</comment>
<dbReference type="GO" id="GO:0006564">
    <property type="term" value="P:L-serine biosynthetic process"/>
    <property type="evidence" value="ECO:0007669"/>
    <property type="project" value="UniProtKB-KW"/>
</dbReference>
<dbReference type="UniPathway" id="UPA00135">
    <property type="reaction ID" value="UER00198"/>
</dbReference>
<dbReference type="SFLD" id="SFLDF00029">
    <property type="entry name" value="phosphoserine_phosphatase"/>
    <property type="match status" value="1"/>
</dbReference>
<name>A0A3D9FE20_9SPHN</name>
<feature type="active site" description="Proton donor" evidence="14">
    <location>
        <position position="63"/>
    </location>
</feature>
<evidence type="ECO:0000256" key="3">
    <source>
        <dbReference type="ARBA" id="ARBA00009184"/>
    </source>
</evidence>